<dbReference type="Gene3D" id="3.30.530.20">
    <property type="match status" value="1"/>
</dbReference>
<dbReference type="Proteomes" id="UP000029121">
    <property type="component" value="Unassembled WGS sequence"/>
</dbReference>
<dbReference type="GO" id="GO:0006952">
    <property type="term" value="P:defense response"/>
    <property type="evidence" value="ECO:0007669"/>
    <property type="project" value="InterPro"/>
</dbReference>
<dbReference type="PANTHER" id="PTHR31338:SF19">
    <property type="entry name" value="F17F8.9-RELATED"/>
    <property type="match status" value="1"/>
</dbReference>
<dbReference type="InterPro" id="IPR052006">
    <property type="entry name" value="MLP-like"/>
</dbReference>
<evidence type="ECO:0000256" key="1">
    <source>
        <dbReference type="ARBA" id="ARBA00038242"/>
    </source>
</evidence>
<dbReference type="Pfam" id="PF00407">
    <property type="entry name" value="Bet_v_1"/>
    <property type="match status" value="1"/>
</dbReference>
<dbReference type="EMBL" id="KB870805">
    <property type="protein sequence ID" value="EOA37436.1"/>
    <property type="molecule type" value="Genomic_DNA"/>
</dbReference>
<accession>R0GNR6</accession>
<dbReference type="CDD" id="cd07816">
    <property type="entry name" value="Bet_v1-like"/>
    <property type="match status" value="1"/>
</dbReference>
<proteinExistence type="inferred from homology"/>
<protein>
    <recommendedName>
        <fullName evidence="2">Bet v I/Major latex protein domain-containing protein</fullName>
    </recommendedName>
</protein>
<feature type="domain" description="Bet v I/Major latex protein" evidence="2">
    <location>
        <begin position="2"/>
        <end position="148"/>
    </location>
</feature>
<evidence type="ECO:0000313" key="4">
    <source>
        <dbReference type="Proteomes" id="UP000029121"/>
    </source>
</evidence>
<dbReference type="SUPFAM" id="SSF55961">
    <property type="entry name" value="Bet v1-like"/>
    <property type="match status" value="1"/>
</dbReference>
<dbReference type="InterPro" id="IPR023393">
    <property type="entry name" value="START-like_dom_sf"/>
</dbReference>
<name>R0GNR6_9BRAS</name>
<organism evidence="3 4">
    <name type="scientific">Capsella rubella</name>
    <dbReference type="NCBI Taxonomy" id="81985"/>
    <lineage>
        <taxon>Eukaryota</taxon>
        <taxon>Viridiplantae</taxon>
        <taxon>Streptophyta</taxon>
        <taxon>Embryophyta</taxon>
        <taxon>Tracheophyta</taxon>
        <taxon>Spermatophyta</taxon>
        <taxon>Magnoliopsida</taxon>
        <taxon>eudicotyledons</taxon>
        <taxon>Gunneridae</taxon>
        <taxon>Pentapetalae</taxon>
        <taxon>rosids</taxon>
        <taxon>malvids</taxon>
        <taxon>Brassicales</taxon>
        <taxon>Brassicaceae</taxon>
        <taxon>Camelineae</taxon>
        <taxon>Capsella</taxon>
    </lineage>
</organism>
<dbReference type="AlphaFoldDB" id="R0GNR6"/>
<dbReference type="PANTHER" id="PTHR31338">
    <property type="entry name" value="POLYKETIDE CYCLASE/DEHYDRASE AND LIPID TRANSPORT SUPERFAMILY PROTEIN"/>
    <property type="match status" value="1"/>
</dbReference>
<evidence type="ECO:0000313" key="3">
    <source>
        <dbReference type="EMBL" id="EOA37436.1"/>
    </source>
</evidence>
<reference evidence="4" key="1">
    <citation type="journal article" date="2013" name="Nat. Genet.">
        <title>The Capsella rubella genome and the genomic consequences of rapid mating system evolution.</title>
        <authorList>
            <person name="Slotte T."/>
            <person name="Hazzouri K.M."/>
            <person name="Agren J.A."/>
            <person name="Koenig D."/>
            <person name="Maumus F."/>
            <person name="Guo Y.L."/>
            <person name="Steige K."/>
            <person name="Platts A.E."/>
            <person name="Escobar J.S."/>
            <person name="Newman L.K."/>
            <person name="Wang W."/>
            <person name="Mandakova T."/>
            <person name="Vello E."/>
            <person name="Smith L.M."/>
            <person name="Henz S.R."/>
            <person name="Steffen J."/>
            <person name="Takuno S."/>
            <person name="Brandvain Y."/>
            <person name="Coop G."/>
            <person name="Andolfatto P."/>
            <person name="Hu T.T."/>
            <person name="Blanchette M."/>
            <person name="Clark R.M."/>
            <person name="Quesneville H."/>
            <person name="Nordborg M."/>
            <person name="Gaut B.S."/>
            <person name="Lysak M.A."/>
            <person name="Jenkins J."/>
            <person name="Grimwood J."/>
            <person name="Chapman J."/>
            <person name="Prochnik S."/>
            <person name="Shu S."/>
            <person name="Rokhsar D."/>
            <person name="Schmutz J."/>
            <person name="Weigel D."/>
            <person name="Wright S.I."/>
        </authorList>
    </citation>
    <scope>NUCLEOTIDE SEQUENCE [LARGE SCALE GENOMIC DNA]</scope>
    <source>
        <strain evidence="4">cv. Monte Gargano</strain>
    </source>
</reference>
<comment type="similarity">
    <text evidence="1">Belongs to the MLP family.</text>
</comment>
<keyword evidence="4" id="KW-1185">Reference proteome</keyword>
<gene>
    <name evidence="3" type="ORF">CARUB_v10011497mg</name>
</gene>
<dbReference type="SMART" id="SM01037">
    <property type="entry name" value="Bet_v_1"/>
    <property type="match status" value="1"/>
</dbReference>
<evidence type="ECO:0000259" key="2">
    <source>
        <dbReference type="SMART" id="SM01037"/>
    </source>
</evidence>
<dbReference type="InterPro" id="IPR000916">
    <property type="entry name" value="Bet_v_I/MLP"/>
</dbReference>
<sequence length="148" mass="16896">MAMSGTYVTDVPLKGSAEKHYKMWSSENHLIPEAIGHLVQGITLHEGDWDSHGAIKTTKAIWFEEVFKERIEIDDEKMAVTYTALDGEVMEELKLYVANLHFIPESQNGCVCKISVNWEKRTQDSQSTKFYKFLEGMVAAMDDHICHN</sequence>